<feature type="compositionally biased region" description="Pro residues" evidence="1">
    <location>
        <begin position="82"/>
        <end position="100"/>
    </location>
</feature>
<gene>
    <name evidence="2" type="ORF">BDA96_04G054000</name>
</gene>
<feature type="region of interest" description="Disordered" evidence="1">
    <location>
        <begin position="22"/>
        <end position="122"/>
    </location>
</feature>
<dbReference type="OrthoDB" id="683848at2759"/>
<evidence type="ECO:0000313" key="3">
    <source>
        <dbReference type="Proteomes" id="UP000807115"/>
    </source>
</evidence>
<organism evidence="2 3">
    <name type="scientific">Sorghum bicolor</name>
    <name type="common">Sorghum</name>
    <name type="synonym">Sorghum vulgare</name>
    <dbReference type="NCBI Taxonomy" id="4558"/>
    <lineage>
        <taxon>Eukaryota</taxon>
        <taxon>Viridiplantae</taxon>
        <taxon>Streptophyta</taxon>
        <taxon>Embryophyta</taxon>
        <taxon>Tracheophyta</taxon>
        <taxon>Spermatophyta</taxon>
        <taxon>Magnoliopsida</taxon>
        <taxon>Liliopsida</taxon>
        <taxon>Poales</taxon>
        <taxon>Poaceae</taxon>
        <taxon>PACMAD clade</taxon>
        <taxon>Panicoideae</taxon>
        <taxon>Andropogonodae</taxon>
        <taxon>Andropogoneae</taxon>
        <taxon>Sorghinae</taxon>
        <taxon>Sorghum</taxon>
    </lineage>
</organism>
<protein>
    <submittedName>
        <fullName evidence="2">Uncharacterized protein</fullName>
    </submittedName>
</protein>
<feature type="compositionally biased region" description="Gly residues" evidence="1">
    <location>
        <begin position="26"/>
        <end position="35"/>
    </location>
</feature>
<comment type="caution">
    <text evidence="2">The sequence shown here is derived from an EMBL/GenBank/DDBJ whole genome shotgun (WGS) entry which is preliminary data.</text>
</comment>
<dbReference type="Proteomes" id="UP000807115">
    <property type="component" value="Chromosome 4"/>
</dbReference>
<dbReference type="EMBL" id="CM027683">
    <property type="protein sequence ID" value="KAG0531803.1"/>
    <property type="molecule type" value="Genomic_DNA"/>
</dbReference>
<proteinExistence type="predicted"/>
<reference evidence="2" key="1">
    <citation type="journal article" date="2019" name="BMC Genomics">
        <title>A new reference genome for Sorghum bicolor reveals high levels of sequence similarity between sweet and grain genotypes: implications for the genetics of sugar metabolism.</title>
        <authorList>
            <person name="Cooper E.A."/>
            <person name="Brenton Z.W."/>
            <person name="Flinn B.S."/>
            <person name="Jenkins J."/>
            <person name="Shu S."/>
            <person name="Flowers D."/>
            <person name="Luo F."/>
            <person name="Wang Y."/>
            <person name="Xia P."/>
            <person name="Barry K."/>
            <person name="Daum C."/>
            <person name="Lipzen A."/>
            <person name="Yoshinaga Y."/>
            <person name="Schmutz J."/>
            <person name="Saski C."/>
            <person name="Vermerris W."/>
            <person name="Kresovich S."/>
        </authorList>
    </citation>
    <scope>NUCLEOTIDE SEQUENCE</scope>
</reference>
<dbReference type="AlphaFoldDB" id="A0A921R0K3"/>
<evidence type="ECO:0000256" key="1">
    <source>
        <dbReference type="SAM" id="MobiDB-lite"/>
    </source>
</evidence>
<sequence>MAMSSALPTSALSSLEAMLHSLMRGSGSGGGGAGGGDDDDTPIDDTLASPPPPLPARPTPLGRHPSLPRRRVRVQAAVGPSSEPPSSPSPPPSSPSPSPIEEPEDARMATEDVSSSVVEELERKAAEVEARLREKEEENAALKRRIESYHIRWLEYEIRTKSLEEAFHEQMAALQMAQDAARMAEETAYDRRGPSEPYTETTAAEAEPVVRLWHGRDRLSSVGARRSAVNRLGSEFRRQSRTLDRAVEPMPGPGQPAAISADDLKKLKAQFRAWAKDYKARLRRAQAEIDKDRRRRGSCWI</sequence>
<evidence type="ECO:0000313" key="2">
    <source>
        <dbReference type="EMBL" id="KAG0531803.1"/>
    </source>
</evidence>
<reference evidence="2" key="2">
    <citation type="submission" date="2020-10" db="EMBL/GenBank/DDBJ databases">
        <authorList>
            <person name="Cooper E.A."/>
            <person name="Brenton Z.W."/>
            <person name="Flinn B.S."/>
            <person name="Jenkins J."/>
            <person name="Shu S."/>
            <person name="Flowers D."/>
            <person name="Luo F."/>
            <person name="Wang Y."/>
            <person name="Xia P."/>
            <person name="Barry K."/>
            <person name="Daum C."/>
            <person name="Lipzen A."/>
            <person name="Yoshinaga Y."/>
            <person name="Schmutz J."/>
            <person name="Saski C."/>
            <person name="Vermerris W."/>
            <person name="Kresovich S."/>
        </authorList>
    </citation>
    <scope>NUCLEOTIDE SEQUENCE</scope>
</reference>
<accession>A0A921R0K3</accession>
<name>A0A921R0K3_SORBI</name>
<feature type="compositionally biased region" description="Pro residues" evidence="1">
    <location>
        <begin position="49"/>
        <end position="58"/>
    </location>
</feature>